<name>G9XHF5_DESHA</name>
<gene>
    <name evidence="1" type="ORF">HMPREF0322_00380</name>
</gene>
<dbReference type="EMBL" id="AFZX01000010">
    <property type="protein sequence ID" value="EHL08957.1"/>
    <property type="molecule type" value="Genomic_DNA"/>
</dbReference>
<evidence type="ECO:0000313" key="1">
    <source>
        <dbReference type="EMBL" id="EHL08957.1"/>
    </source>
</evidence>
<dbReference type="HOGENOM" id="CLU_3060849_0_0_9"/>
<comment type="caution">
    <text evidence="1">The sequence shown here is derived from an EMBL/GenBank/DDBJ whole genome shotgun (WGS) entry which is preliminary data.</text>
</comment>
<accession>G9XHF5</accession>
<sequence length="53" mass="5831">MYKINGVYGAVKVVIRVDVGLSVSQGCPVLSAFAWFLYAYFDGVAVVQLQKIF</sequence>
<organism evidence="1 2">
    <name type="scientific">Desulfitobacterium hafniense DP7</name>
    <dbReference type="NCBI Taxonomy" id="537010"/>
    <lineage>
        <taxon>Bacteria</taxon>
        <taxon>Bacillati</taxon>
        <taxon>Bacillota</taxon>
        <taxon>Clostridia</taxon>
        <taxon>Eubacteriales</taxon>
        <taxon>Desulfitobacteriaceae</taxon>
        <taxon>Desulfitobacterium</taxon>
    </lineage>
</organism>
<proteinExistence type="predicted"/>
<reference evidence="1 2" key="1">
    <citation type="submission" date="2011-08" db="EMBL/GenBank/DDBJ databases">
        <authorList>
            <person name="Weinstock G."/>
            <person name="Sodergren E."/>
            <person name="Clifton S."/>
            <person name="Fulton L."/>
            <person name="Fulton B."/>
            <person name="Courtney L."/>
            <person name="Fronick C."/>
            <person name="Harrison M."/>
            <person name="Strong C."/>
            <person name="Farmer C."/>
            <person name="Delahaunty K."/>
            <person name="Markovic C."/>
            <person name="Hall O."/>
            <person name="Minx P."/>
            <person name="Tomlinson C."/>
            <person name="Mitreva M."/>
            <person name="Hou S."/>
            <person name="Chen J."/>
            <person name="Wollam A."/>
            <person name="Pepin K.H."/>
            <person name="Johnson M."/>
            <person name="Bhonagiri V."/>
            <person name="Zhang X."/>
            <person name="Suruliraj S."/>
            <person name="Warren W."/>
            <person name="Chinwalla A."/>
            <person name="Mardis E.R."/>
            <person name="Wilson R.K."/>
        </authorList>
    </citation>
    <scope>NUCLEOTIDE SEQUENCE [LARGE SCALE GENOMIC DNA]</scope>
    <source>
        <strain evidence="1 2">DP7</strain>
    </source>
</reference>
<protein>
    <submittedName>
        <fullName evidence="1">Uncharacterized protein</fullName>
    </submittedName>
</protein>
<dbReference type="Proteomes" id="UP000004416">
    <property type="component" value="Unassembled WGS sequence"/>
</dbReference>
<dbReference type="AlphaFoldDB" id="G9XHF5"/>
<evidence type="ECO:0000313" key="2">
    <source>
        <dbReference type="Proteomes" id="UP000004416"/>
    </source>
</evidence>